<dbReference type="Gene3D" id="3.40.30.10">
    <property type="entry name" value="Glutaredoxin"/>
    <property type="match status" value="1"/>
</dbReference>
<comment type="caution">
    <text evidence="7">The sequence shown here is derived from an EMBL/GenBank/DDBJ whole genome shotgun (WGS) entry which is preliminary data.</text>
</comment>
<dbReference type="PROSITE" id="PS00194">
    <property type="entry name" value="THIOREDOXIN_1"/>
    <property type="match status" value="1"/>
</dbReference>
<evidence type="ECO:0000313" key="7">
    <source>
        <dbReference type="EMBL" id="MCS0658538.1"/>
    </source>
</evidence>
<keyword evidence="2" id="KW-0201">Cytochrome c-type biogenesis</keyword>
<dbReference type="CDD" id="cd02966">
    <property type="entry name" value="TlpA_like_family"/>
    <property type="match status" value="1"/>
</dbReference>
<evidence type="ECO:0000259" key="6">
    <source>
        <dbReference type="PROSITE" id="PS51352"/>
    </source>
</evidence>
<dbReference type="Proteomes" id="UP001204621">
    <property type="component" value="Unassembled WGS sequence"/>
</dbReference>
<dbReference type="InterPro" id="IPR050553">
    <property type="entry name" value="Thioredoxin_ResA/DsbE_sf"/>
</dbReference>
<name>A0ABT2CZN3_9BURK</name>
<dbReference type="PROSITE" id="PS51352">
    <property type="entry name" value="THIOREDOXIN_2"/>
    <property type="match status" value="1"/>
</dbReference>
<protein>
    <submittedName>
        <fullName evidence="7">TlpA family protein disulfide reductase</fullName>
    </submittedName>
</protein>
<proteinExistence type="predicted"/>
<dbReference type="RefSeq" id="WP_258811715.1">
    <property type="nucleotide sequence ID" value="NZ_JANUGU010000002.1"/>
</dbReference>
<sequence length="183" mass="19566">MNKKNLLGYAVVASAFGIFGALAGHFQNDGPITTAYADTGGKPHTATTHLFGQSFNDSTGKQQALSQWQGKPLVVNFWAPWCAPCVREMPELDAFAKEMKAKHINVIGIGIDSPSNIAQFAGKLKISYPLYVAGMGGTDLARDFGNEAGGLPFTVLIGADGQVKKTYLGTLKFDQLRTDLAKL</sequence>
<reference evidence="7 8" key="1">
    <citation type="submission" date="2022-08" db="EMBL/GenBank/DDBJ databases">
        <title>Reclassification of Massilia species as members of the genera Telluria, Duganella, Pseudoduganella, Mokoshia gen. nov. and Zemynaea gen. nov. using orthogonal and non-orthogonal genome-based approaches.</title>
        <authorList>
            <person name="Bowman J.P."/>
        </authorList>
    </citation>
    <scope>NUCLEOTIDE SEQUENCE [LARGE SCALE GENOMIC DNA]</scope>
    <source>
        <strain evidence="7 8">JCM 31606</strain>
    </source>
</reference>
<organism evidence="7 8">
    <name type="scientific">Massilia terrae</name>
    <dbReference type="NCBI Taxonomy" id="1811224"/>
    <lineage>
        <taxon>Bacteria</taxon>
        <taxon>Pseudomonadati</taxon>
        <taxon>Pseudomonadota</taxon>
        <taxon>Betaproteobacteria</taxon>
        <taxon>Burkholderiales</taxon>
        <taxon>Oxalobacteraceae</taxon>
        <taxon>Telluria group</taxon>
        <taxon>Massilia</taxon>
    </lineage>
</organism>
<dbReference type="PANTHER" id="PTHR42852">
    <property type="entry name" value="THIOL:DISULFIDE INTERCHANGE PROTEIN DSBE"/>
    <property type="match status" value="1"/>
</dbReference>
<evidence type="ECO:0000256" key="5">
    <source>
        <dbReference type="SAM" id="SignalP"/>
    </source>
</evidence>
<evidence type="ECO:0000256" key="4">
    <source>
        <dbReference type="ARBA" id="ARBA00023284"/>
    </source>
</evidence>
<keyword evidence="3" id="KW-1015">Disulfide bond</keyword>
<keyword evidence="4" id="KW-0676">Redox-active center</keyword>
<dbReference type="InterPro" id="IPR013766">
    <property type="entry name" value="Thioredoxin_domain"/>
</dbReference>
<feature type="domain" description="Thioredoxin" evidence="6">
    <location>
        <begin position="24"/>
        <end position="183"/>
    </location>
</feature>
<feature type="chain" id="PRO_5046624865" evidence="5">
    <location>
        <begin position="24"/>
        <end position="183"/>
    </location>
</feature>
<dbReference type="Pfam" id="PF08534">
    <property type="entry name" value="Redoxin"/>
    <property type="match status" value="1"/>
</dbReference>
<keyword evidence="8" id="KW-1185">Reference proteome</keyword>
<gene>
    <name evidence="7" type="ORF">NX778_10730</name>
</gene>
<evidence type="ECO:0000256" key="3">
    <source>
        <dbReference type="ARBA" id="ARBA00023157"/>
    </source>
</evidence>
<keyword evidence="5" id="KW-0732">Signal</keyword>
<dbReference type="InterPro" id="IPR036249">
    <property type="entry name" value="Thioredoxin-like_sf"/>
</dbReference>
<comment type="subcellular location">
    <subcellularLocation>
        <location evidence="1">Cell envelope</location>
    </subcellularLocation>
</comment>
<evidence type="ECO:0000256" key="2">
    <source>
        <dbReference type="ARBA" id="ARBA00022748"/>
    </source>
</evidence>
<dbReference type="EMBL" id="JANUGU010000002">
    <property type="protein sequence ID" value="MCS0658538.1"/>
    <property type="molecule type" value="Genomic_DNA"/>
</dbReference>
<accession>A0ABT2CZN3</accession>
<dbReference type="InterPro" id="IPR013740">
    <property type="entry name" value="Redoxin"/>
</dbReference>
<dbReference type="SUPFAM" id="SSF52833">
    <property type="entry name" value="Thioredoxin-like"/>
    <property type="match status" value="1"/>
</dbReference>
<evidence type="ECO:0000256" key="1">
    <source>
        <dbReference type="ARBA" id="ARBA00004196"/>
    </source>
</evidence>
<feature type="signal peptide" evidence="5">
    <location>
        <begin position="1"/>
        <end position="23"/>
    </location>
</feature>
<dbReference type="InterPro" id="IPR017937">
    <property type="entry name" value="Thioredoxin_CS"/>
</dbReference>
<dbReference type="PANTHER" id="PTHR42852:SF6">
    <property type="entry name" value="THIOL:DISULFIDE INTERCHANGE PROTEIN DSBE"/>
    <property type="match status" value="1"/>
</dbReference>
<evidence type="ECO:0000313" key="8">
    <source>
        <dbReference type="Proteomes" id="UP001204621"/>
    </source>
</evidence>